<feature type="domain" description="HTH araC/xylS-type" evidence="5">
    <location>
        <begin position="241"/>
        <end position="350"/>
    </location>
</feature>
<dbReference type="SMART" id="SM00342">
    <property type="entry name" value="HTH_ARAC"/>
    <property type="match status" value="1"/>
</dbReference>
<evidence type="ECO:0000259" key="5">
    <source>
        <dbReference type="PROSITE" id="PS01124"/>
    </source>
</evidence>
<dbReference type="Pfam" id="PF12833">
    <property type="entry name" value="HTH_18"/>
    <property type="match status" value="1"/>
</dbReference>
<evidence type="ECO:0000256" key="2">
    <source>
        <dbReference type="ARBA" id="ARBA00023125"/>
    </source>
</evidence>
<evidence type="ECO:0000313" key="6">
    <source>
        <dbReference type="EMBL" id="PSJ38874.1"/>
    </source>
</evidence>
<dbReference type="InterPro" id="IPR009057">
    <property type="entry name" value="Homeodomain-like_sf"/>
</dbReference>
<keyword evidence="4" id="KW-0812">Transmembrane</keyword>
<evidence type="ECO:0000256" key="1">
    <source>
        <dbReference type="ARBA" id="ARBA00023015"/>
    </source>
</evidence>
<feature type="transmembrane region" description="Helical" evidence="4">
    <location>
        <begin position="38"/>
        <end position="56"/>
    </location>
</feature>
<dbReference type="GO" id="GO:0043565">
    <property type="term" value="F:sequence-specific DNA binding"/>
    <property type="evidence" value="ECO:0007669"/>
    <property type="project" value="InterPro"/>
</dbReference>
<dbReference type="PROSITE" id="PS00041">
    <property type="entry name" value="HTH_ARAC_FAMILY_1"/>
    <property type="match status" value="1"/>
</dbReference>
<feature type="transmembrane region" description="Helical" evidence="4">
    <location>
        <begin position="158"/>
        <end position="177"/>
    </location>
</feature>
<keyword evidence="2" id="KW-0238">DNA-binding</keyword>
<keyword evidence="7" id="KW-1185">Reference proteome</keyword>
<proteinExistence type="predicted"/>
<dbReference type="PROSITE" id="PS01124">
    <property type="entry name" value="HTH_ARAC_FAMILY_2"/>
    <property type="match status" value="1"/>
</dbReference>
<keyword evidence="1" id="KW-0805">Transcription regulation</keyword>
<feature type="transmembrane region" description="Helical" evidence="4">
    <location>
        <begin position="68"/>
        <end position="87"/>
    </location>
</feature>
<gene>
    <name evidence="6" type="ORF">C7I55_16250</name>
</gene>
<dbReference type="Proteomes" id="UP000241167">
    <property type="component" value="Unassembled WGS sequence"/>
</dbReference>
<accession>A0A2P7QLQ6</accession>
<protein>
    <submittedName>
        <fullName evidence="6">AraC family transcriptional regulator</fullName>
    </submittedName>
</protein>
<keyword evidence="4" id="KW-1133">Transmembrane helix</keyword>
<dbReference type="EMBL" id="PXYI01000005">
    <property type="protein sequence ID" value="PSJ38874.1"/>
    <property type="molecule type" value="Genomic_DNA"/>
</dbReference>
<evidence type="ECO:0000256" key="3">
    <source>
        <dbReference type="ARBA" id="ARBA00023163"/>
    </source>
</evidence>
<keyword evidence="4" id="KW-0472">Membrane</keyword>
<dbReference type="Gene3D" id="1.10.10.60">
    <property type="entry name" value="Homeodomain-like"/>
    <property type="match status" value="1"/>
</dbReference>
<dbReference type="InterPro" id="IPR050204">
    <property type="entry name" value="AraC_XylS_family_regulators"/>
</dbReference>
<organism evidence="6 7">
    <name type="scientific">Allosphingosinicella deserti</name>
    <dbReference type="NCBI Taxonomy" id="2116704"/>
    <lineage>
        <taxon>Bacteria</taxon>
        <taxon>Pseudomonadati</taxon>
        <taxon>Pseudomonadota</taxon>
        <taxon>Alphaproteobacteria</taxon>
        <taxon>Sphingomonadales</taxon>
        <taxon>Sphingomonadaceae</taxon>
        <taxon>Allosphingosinicella</taxon>
    </lineage>
</organism>
<dbReference type="AlphaFoldDB" id="A0A2P7QLQ6"/>
<dbReference type="PANTHER" id="PTHR46796">
    <property type="entry name" value="HTH-TYPE TRANSCRIPTIONAL ACTIVATOR RHAS-RELATED"/>
    <property type="match status" value="1"/>
</dbReference>
<feature type="transmembrane region" description="Helical" evidence="4">
    <location>
        <begin position="6"/>
        <end position="26"/>
    </location>
</feature>
<evidence type="ECO:0000313" key="7">
    <source>
        <dbReference type="Proteomes" id="UP000241167"/>
    </source>
</evidence>
<comment type="caution">
    <text evidence="6">The sequence shown here is derived from an EMBL/GenBank/DDBJ whole genome shotgun (WGS) entry which is preliminary data.</text>
</comment>
<dbReference type="OrthoDB" id="5492415at2"/>
<dbReference type="GO" id="GO:0003700">
    <property type="term" value="F:DNA-binding transcription factor activity"/>
    <property type="evidence" value="ECO:0007669"/>
    <property type="project" value="InterPro"/>
</dbReference>
<sequence>MNLAQIDAMVRAGAVATLLLLAWLLLRDRRRMGLPASLFPLLALCLSGFVVGNTPLASLRPGGIAGDLAHITGGFTVIFLWWFCLSCFDNRFRVRGKELGIGLLWSAIAALDRGLAGEVFAGKGLSHLLVPLGFAIVGDMVWRLVAERRGDLVQWRHDARIMVAILLGGMLFIDLSADALFGFAWRPLAFAMTQNAMVLGFGLWLAGRLLTFQPDALTFGVADAQRRAAEPVLQSGRQPDDRLHRRLSTLMETDRIFLDPELDFAGFVERMGAPERAVRALIIHDLGYDHFRIFLNHHRIAEACRLLEDPGRSQDKLIGVALDSGFASLASFNRAFRSIQGCAPGAYRAAVRQEDGTSRQSRVLRREWPCSEEARRFPEGRIFPGR</sequence>
<dbReference type="InterPro" id="IPR018060">
    <property type="entry name" value="HTH_AraC"/>
</dbReference>
<dbReference type="SUPFAM" id="SSF46689">
    <property type="entry name" value="Homeodomain-like"/>
    <property type="match status" value="1"/>
</dbReference>
<reference evidence="6 7" key="1">
    <citation type="submission" date="2018-03" db="EMBL/GenBank/DDBJ databases">
        <title>The draft genome of Sphingosinicella sp. GL-C-18.</title>
        <authorList>
            <person name="Liu L."/>
            <person name="Li L."/>
            <person name="Liang L."/>
            <person name="Zhang X."/>
            <person name="Wang T."/>
        </authorList>
    </citation>
    <scope>NUCLEOTIDE SEQUENCE [LARGE SCALE GENOMIC DNA]</scope>
    <source>
        <strain evidence="6 7">GL-C-18</strain>
    </source>
</reference>
<evidence type="ECO:0000256" key="4">
    <source>
        <dbReference type="SAM" id="Phobius"/>
    </source>
</evidence>
<name>A0A2P7QLQ6_9SPHN</name>
<keyword evidence="3" id="KW-0804">Transcription</keyword>
<dbReference type="InterPro" id="IPR018062">
    <property type="entry name" value="HTH_AraC-typ_CS"/>
</dbReference>
<feature type="transmembrane region" description="Helical" evidence="4">
    <location>
        <begin position="183"/>
        <end position="206"/>
    </location>
</feature>